<feature type="non-terminal residue" evidence="1">
    <location>
        <position position="45"/>
    </location>
</feature>
<dbReference type="EMBL" id="BARS01055649">
    <property type="protein sequence ID" value="GAG47702.1"/>
    <property type="molecule type" value="Genomic_DNA"/>
</dbReference>
<sequence length="45" mass="4972">MSASSRQDRAFDLYVQLGPNRSLSDLAKLLRADPSRAGLRRAPTL</sequence>
<gene>
    <name evidence="1" type="ORF">S01H1_82122</name>
</gene>
<dbReference type="AlphaFoldDB" id="X0YL07"/>
<protein>
    <submittedName>
        <fullName evidence="1">Uncharacterized protein</fullName>
    </submittedName>
</protein>
<accession>X0YL07</accession>
<reference evidence="1" key="1">
    <citation type="journal article" date="2014" name="Front. Microbiol.">
        <title>High frequency of phylogenetically diverse reductive dehalogenase-homologous genes in deep subseafloor sedimentary metagenomes.</title>
        <authorList>
            <person name="Kawai M."/>
            <person name="Futagami T."/>
            <person name="Toyoda A."/>
            <person name="Takaki Y."/>
            <person name="Nishi S."/>
            <person name="Hori S."/>
            <person name="Arai W."/>
            <person name="Tsubouchi T."/>
            <person name="Morono Y."/>
            <person name="Uchiyama I."/>
            <person name="Ito T."/>
            <person name="Fujiyama A."/>
            <person name="Inagaki F."/>
            <person name="Takami H."/>
        </authorList>
    </citation>
    <scope>NUCLEOTIDE SEQUENCE</scope>
    <source>
        <strain evidence="1">Expedition CK06-06</strain>
    </source>
</reference>
<proteinExistence type="predicted"/>
<comment type="caution">
    <text evidence="1">The sequence shown here is derived from an EMBL/GenBank/DDBJ whole genome shotgun (WGS) entry which is preliminary data.</text>
</comment>
<name>X0YL07_9ZZZZ</name>
<organism evidence="1">
    <name type="scientific">marine sediment metagenome</name>
    <dbReference type="NCBI Taxonomy" id="412755"/>
    <lineage>
        <taxon>unclassified sequences</taxon>
        <taxon>metagenomes</taxon>
        <taxon>ecological metagenomes</taxon>
    </lineage>
</organism>
<evidence type="ECO:0000313" key="1">
    <source>
        <dbReference type="EMBL" id="GAG47702.1"/>
    </source>
</evidence>